<dbReference type="Proteomes" id="UP000785200">
    <property type="component" value="Unassembled WGS sequence"/>
</dbReference>
<evidence type="ECO:0000313" key="4">
    <source>
        <dbReference type="Proteomes" id="UP000785200"/>
    </source>
</evidence>
<sequence>MGELTSLTASKSRSAQENLAELEKNSAPFEDQLREAAKFVGLDLDDIGRSFAGKGVFSEVSGASIYHGREEWLLRWLLKRLQDPKDAAPRKFPNSWLLFCHLIRTIPPPNVARMLNERKFMVILRQTLEEAMVVTSNEAAKDKTVADAGTEEIKTLKKSKKRKRSGELISTSKDLRSHIQGLPAALFEAMHQMLSHTQINSERDNAFSKECMRAVIRTPAEDAAKILGAWLSLCPTSLGEREFLETAQASWLSPFVDIWKCRIVGSDDLTHFSLHCTQPLLSLIKMIKTGAVTPDSWMSELGQLAARNIIIPAKAAKFENDDSDLLNTLTRISVIQDSTNAPILFEVAILSIQVQGSRRRRPNDESWLHTVFTTLIDAMPPKRAKENGEAIRQMVQSAIKYKVTLDLPTLRSIASQYCFSENDTNWELLATIIKLDANVFLIPDKEKDLVQQVLTRVTAEWLTINWPDICAQVVSEVVIPLMNGFAQARDLSTFIRHWHGQIIESSKLRDGAPSHPMILLFSAWEYDSLQTELSRIMEASLTINQITQVLDWLASQVTEHPDATCLILEAMAGSIDREEVVDAVGLRPFHIMFDNGVSEKLSETYKWRSWRILSRTLKWITQPGLEELSILWEERHVPFNVLSSVLDDGSIATPNRSNNMKLETLRFVCAARNVSRKGMRLDILTRKPAMLLLRSLSQDLKEFLQELTSAKELSEQTCGSAINTSYRGFGWTLWSSVSCMLVEFPKVLHRLGVGVEGNTFRDLLQTIFWISSAPRNEPPTGLNSWLRDNPDAFSSVWTSLLNNDEVLSNTPLAVLLIDIMLSNATSDTNPLVNLSTTNAFAVQCLLQLPIEVFSKRDRERVMKVRRSSFEAAGDGNFKEWVALDDAVLSLRIKMMQRSTIYDGTRYQDLVVLADDLASANIESPNVSLLCFKELARRTLSHITANLDQSRNREYVLNALDHLRKKMRTRTGDKIAHKLNFGLVALFEVLFEIFTAKAKQLNDLSIITQHDLSTLEETFQICLLSQLKHTLSKFKKTTKPGKQAERSIMLRSVIEALIKSSVDREKVASAVTEAKHFVTSLKNIDVELSRRLETLIAIYTPSADSPADSPLERDISAVDSRRELLEKTSEFIKSKSQSQKLALLQSALEEKQGWTQLDKLLISRQMIISCEESRQLSDEYDELSPNLSSIYSLLCSHLLRTTSFRHFSLISETMALTLRTKCRAINQWNVDSTLGHITMMCSRNSPCLRPSRAGSIYIHLCQLLQTLLTSHRLKLEGHFHLVVQAMQSLLRCLFTPLPHSTSETSKIFAPPSWLSSPKYQLGAKHAAAFTRLVTLICDPSVSSVTRSKQNNLTSATDRAKRMAGQHMHFVLNLYVQLQLEMRMRTEVREKMVPGLYAIFDTTTPEMRRMISDGLDSSGRAVFGILFKDYQKFGKWKGS</sequence>
<dbReference type="Pfam" id="PF10441">
    <property type="entry name" value="Urb2"/>
    <property type="match status" value="1"/>
</dbReference>
<feature type="compositionally biased region" description="Polar residues" evidence="1">
    <location>
        <begin position="1"/>
        <end position="17"/>
    </location>
</feature>
<dbReference type="OrthoDB" id="160374at2759"/>
<accession>A0A9P6SQ43</accession>
<feature type="region of interest" description="Disordered" evidence="1">
    <location>
        <begin position="1"/>
        <end position="21"/>
    </location>
</feature>
<dbReference type="PANTHER" id="PTHR15682:SF2">
    <property type="entry name" value="UNHEALTHY RIBOSOME BIOGENESIS PROTEIN 2 HOMOLOG"/>
    <property type="match status" value="1"/>
</dbReference>
<dbReference type="EMBL" id="VNKQ01000019">
    <property type="protein sequence ID" value="KAG0645375.1"/>
    <property type="molecule type" value="Genomic_DNA"/>
</dbReference>
<dbReference type="InterPro" id="IPR052609">
    <property type="entry name" value="Ribosome_Biogenesis_Reg"/>
</dbReference>
<evidence type="ECO:0000256" key="1">
    <source>
        <dbReference type="SAM" id="MobiDB-lite"/>
    </source>
</evidence>
<dbReference type="GO" id="GO:0042254">
    <property type="term" value="P:ribosome biogenesis"/>
    <property type="evidence" value="ECO:0007669"/>
    <property type="project" value="TreeGrafter"/>
</dbReference>
<gene>
    <name evidence="3" type="ORF">D0Z07_8876</name>
</gene>
<keyword evidence="4" id="KW-1185">Reference proteome</keyword>
<name>A0A9P6SQ43_9HELO</name>
<evidence type="ECO:0000313" key="3">
    <source>
        <dbReference type="EMBL" id="KAG0645375.1"/>
    </source>
</evidence>
<dbReference type="InterPro" id="IPR018849">
    <property type="entry name" value="Urb2/Npa2_C"/>
</dbReference>
<feature type="domain" description="Nucleolar 27S pre-rRNA processing Urb2/Npa2 C-terminal" evidence="2">
    <location>
        <begin position="1209"/>
        <end position="1436"/>
    </location>
</feature>
<dbReference type="GO" id="GO:0005730">
    <property type="term" value="C:nucleolus"/>
    <property type="evidence" value="ECO:0007669"/>
    <property type="project" value="TreeGrafter"/>
</dbReference>
<comment type="caution">
    <text evidence="3">The sequence shown here is derived from an EMBL/GenBank/DDBJ whole genome shotgun (WGS) entry which is preliminary data.</text>
</comment>
<protein>
    <submittedName>
        <fullName evidence="3">Unhealthy ribosome biogenesis 2</fullName>
    </submittedName>
</protein>
<reference evidence="3" key="1">
    <citation type="submission" date="2019-07" db="EMBL/GenBank/DDBJ databases">
        <title>Hyphodiscus hymeniophilus genome sequencing and assembly.</title>
        <authorList>
            <person name="Kramer G."/>
            <person name="Nodwell J."/>
        </authorList>
    </citation>
    <scope>NUCLEOTIDE SEQUENCE</scope>
    <source>
        <strain evidence="3">ATCC 34498</strain>
    </source>
</reference>
<proteinExistence type="predicted"/>
<evidence type="ECO:0000259" key="2">
    <source>
        <dbReference type="Pfam" id="PF10441"/>
    </source>
</evidence>
<dbReference type="PANTHER" id="PTHR15682">
    <property type="entry name" value="UNHEALTHY RIBOSOME BIOGENESIS PROTEIN 2 HOMOLOG"/>
    <property type="match status" value="1"/>
</dbReference>
<organism evidence="3 4">
    <name type="scientific">Hyphodiscus hymeniophilus</name>
    <dbReference type="NCBI Taxonomy" id="353542"/>
    <lineage>
        <taxon>Eukaryota</taxon>
        <taxon>Fungi</taxon>
        <taxon>Dikarya</taxon>
        <taxon>Ascomycota</taxon>
        <taxon>Pezizomycotina</taxon>
        <taxon>Leotiomycetes</taxon>
        <taxon>Helotiales</taxon>
        <taxon>Hyphodiscaceae</taxon>
        <taxon>Hyphodiscus</taxon>
    </lineage>
</organism>